<protein>
    <submittedName>
        <fullName evidence="1">Uncharacterized protein</fullName>
    </submittedName>
</protein>
<gene>
    <name evidence="1" type="ORF">DVS28_b0354</name>
</gene>
<dbReference type="AlphaFoldDB" id="A0A346Y6M7"/>
<sequence>MRAVTLVAGRLSGQLSHDGTTWESFDVPLREAWVHEAFISSEMTARLLWEQQDFHPGITPEDAEWDPRVLTQSSEPAKQRMFALARDAVAVEDIAAEYGLDRRDVAEWLRRTGQGRP</sequence>
<dbReference type="EMBL" id="CP031166">
    <property type="protein sequence ID" value="AXV10124.1"/>
    <property type="molecule type" value="Genomic_DNA"/>
</dbReference>
<dbReference type="Proteomes" id="UP000264006">
    <property type="component" value="Plasmid pEDY32-46I"/>
</dbReference>
<dbReference type="RefSeq" id="WP_114594700.1">
    <property type="nucleotide sequence ID" value="NZ_CP031166.1"/>
</dbReference>
<proteinExistence type="predicted"/>
<dbReference type="KEGG" id="euz:DVS28_b0354"/>
<evidence type="ECO:0000313" key="1">
    <source>
        <dbReference type="EMBL" id="AXV10124.1"/>
    </source>
</evidence>
<geneLocation type="plasmid" evidence="2">
    <name>pedy32-46i</name>
</geneLocation>
<accession>A0A346Y6M7</accession>
<evidence type="ECO:0000313" key="2">
    <source>
        <dbReference type="Proteomes" id="UP000264006"/>
    </source>
</evidence>
<keyword evidence="2" id="KW-1185">Reference proteome</keyword>
<keyword evidence="1" id="KW-0614">Plasmid</keyword>
<reference evidence="1 2" key="1">
    <citation type="submission" date="2018-09" db="EMBL/GenBank/DDBJ databases">
        <title>Complete genome sequence of Euzebya sp. DY32-46 isolated from seawater of Pacific Ocean.</title>
        <authorList>
            <person name="Xu L."/>
            <person name="Wu Y.-H."/>
            <person name="Xu X.-W."/>
        </authorList>
    </citation>
    <scope>NUCLEOTIDE SEQUENCE [LARGE SCALE GENOMIC DNA]</scope>
    <source>
        <strain evidence="1 2">DY32-46</strain>
        <plasmid evidence="2">pedy32-46i</plasmid>
    </source>
</reference>
<name>A0A346Y6M7_9ACTN</name>
<organism evidence="1 2">
    <name type="scientific">Euzebya pacifica</name>
    <dbReference type="NCBI Taxonomy" id="1608957"/>
    <lineage>
        <taxon>Bacteria</taxon>
        <taxon>Bacillati</taxon>
        <taxon>Actinomycetota</taxon>
        <taxon>Nitriliruptoria</taxon>
        <taxon>Euzebyales</taxon>
    </lineage>
</organism>